<dbReference type="PANTHER" id="PTHR11439">
    <property type="entry name" value="GAG-POL-RELATED RETROTRANSPOSON"/>
    <property type="match status" value="1"/>
</dbReference>
<dbReference type="Proteomes" id="UP000233551">
    <property type="component" value="Unassembled WGS sequence"/>
</dbReference>
<proteinExistence type="predicted"/>
<comment type="caution">
    <text evidence="1">The sequence shown here is derived from an EMBL/GenBank/DDBJ whole genome shotgun (WGS) entry which is preliminary data.</text>
</comment>
<name>A0A2I0LCP2_PUNGR</name>
<organism evidence="1 2">
    <name type="scientific">Punica granatum</name>
    <name type="common">Pomegranate</name>
    <dbReference type="NCBI Taxonomy" id="22663"/>
    <lineage>
        <taxon>Eukaryota</taxon>
        <taxon>Viridiplantae</taxon>
        <taxon>Streptophyta</taxon>
        <taxon>Embryophyta</taxon>
        <taxon>Tracheophyta</taxon>
        <taxon>Spermatophyta</taxon>
        <taxon>Magnoliopsida</taxon>
        <taxon>eudicotyledons</taxon>
        <taxon>Gunneridae</taxon>
        <taxon>Pentapetalae</taxon>
        <taxon>rosids</taxon>
        <taxon>malvids</taxon>
        <taxon>Myrtales</taxon>
        <taxon>Lythraceae</taxon>
        <taxon>Punica</taxon>
    </lineage>
</organism>
<dbReference type="CDD" id="cd09272">
    <property type="entry name" value="RNase_HI_RT_Ty1"/>
    <property type="match status" value="1"/>
</dbReference>
<sequence length="188" mass="20749">MFLVYGGEEELVVRGYTDASFQTDKDDSKSQTGYVFSLNGGAVSWKSSKQETVADSTTEAEYIAASNAAKEAVWIKKFVTEFAVVPSIADPVDLYCDNNGAIAQAKEPRDIEDNGLYYMGRGDQRRSGARERERVCQGIDELAGLIKCEGVFMWERGHNRLMMPGGAVGYCWEACRLGCKLVQRSKGT</sequence>
<dbReference type="STRING" id="22663.A0A2I0LCP2"/>
<dbReference type="PANTHER" id="PTHR11439:SF496">
    <property type="entry name" value="RNA-DIRECTED DNA POLYMERASE"/>
    <property type="match status" value="1"/>
</dbReference>
<evidence type="ECO:0008006" key="3">
    <source>
        <dbReference type="Google" id="ProtNLM"/>
    </source>
</evidence>
<dbReference type="AlphaFoldDB" id="A0A2I0LCP2"/>
<evidence type="ECO:0000313" key="1">
    <source>
        <dbReference type="EMBL" id="PKI78442.1"/>
    </source>
</evidence>
<protein>
    <recommendedName>
        <fullName evidence="3">Retrotransposon protein, putative, Ty1-copia subclass</fullName>
    </recommendedName>
</protein>
<dbReference type="EMBL" id="PGOL01000048">
    <property type="protein sequence ID" value="PKI78442.1"/>
    <property type="molecule type" value="Genomic_DNA"/>
</dbReference>
<gene>
    <name evidence="1" type="ORF">CRG98_001154</name>
</gene>
<evidence type="ECO:0000313" key="2">
    <source>
        <dbReference type="Proteomes" id="UP000233551"/>
    </source>
</evidence>
<keyword evidence="2" id="KW-1185">Reference proteome</keyword>
<accession>A0A2I0LCP2</accession>
<reference evidence="1 2" key="1">
    <citation type="submission" date="2017-11" db="EMBL/GenBank/DDBJ databases">
        <title>De-novo sequencing of pomegranate (Punica granatum L.) genome.</title>
        <authorList>
            <person name="Akparov Z."/>
            <person name="Amiraslanov A."/>
            <person name="Hajiyeva S."/>
            <person name="Abbasov M."/>
            <person name="Kaur K."/>
            <person name="Hamwieh A."/>
            <person name="Solovyev V."/>
            <person name="Salamov A."/>
            <person name="Braich B."/>
            <person name="Kosarev P."/>
            <person name="Mahmoud A."/>
            <person name="Hajiyev E."/>
            <person name="Babayeva S."/>
            <person name="Izzatullayeva V."/>
            <person name="Mammadov A."/>
            <person name="Mammadov A."/>
            <person name="Sharifova S."/>
            <person name="Ojaghi J."/>
            <person name="Eynullazada K."/>
            <person name="Bayramov B."/>
            <person name="Abdulazimova A."/>
            <person name="Shahmuradov I."/>
        </authorList>
    </citation>
    <scope>NUCLEOTIDE SEQUENCE [LARGE SCALE GENOMIC DNA]</scope>
    <source>
        <strain evidence="2">cv. AG2017</strain>
        <tissue evidence="1">Leaf</tissue>
    </source>
</reference>